<sequence>MCFKYLTFSRNCKCKPRCIKIQQDPAHNVVPKPENSLHQLAKRPPPHREGCPKYPVILPHLRTRRQINLRRANGFSPQPNLNRPSHWTQSTYSYLRKFDRNMNAGSINGLLTKFLIIKISERITTGKLWKLSNLLL</sequence>
<protein>
    <submittedName>
        <fullName evidence="1">Uncharacterized protein</fullName>
    </submittedName>
</protein>
<accession>A0A4Y1ZPU9</accession>
<dbReference type="Proteomes" id="UP000499080">
    <property type="component" value="Unassembled WGS sequence"/>
</dbReference>
<organism evidence="1 2">
    <name type="scientific">Araneus ventricosus</name>
    <name type="common">Orbweaver spider</name>
    <name type="synonym">Epeira ventricosa</name>
    <dbReference type="NCBI Taxonomy" id="182803"/>
    <lineage>
        <taxon>Eukaryota</taxon>
        <taxon>Metazoa</taxon>
        <taxon>Ecdysozoa</taxon>
        <taxon>Arthropoda</taxon>
        <taxon>Chelicerata</taxon>
        <taxon>Arachnida</taxon>
        <taxon>Araneae</taxon>
        <taxon>Araneomorphae</taxon>
        <taxon>Entelegynae</taxon>
        <taxon>Araneoidea</taxon>
        <taxon>Araneidae</taxon>
        <taxon>Araneus</taxon>
    </lineage>
</organism>
<comment type="caution">
    <text evidence="1">The sequence shown here is derived from an EMBL/GenBank/DDBJ whole genome shotgun (WGS) entry which is preliminary data.</text>
</comment>
<evidence type="ECO:0000313" key="1">
    <source>
        <dbReference type="EMBL" id="GBL61907.1"/>
    </source>
</evidence>
<evidence type="ECO:0000313" key="2">
    <source>
        <dbReference type="Proteomes" id="UP000499080"/>
    </source>
</evidence>
<name>A0A4Y1ZPU9_ARAVE</name>
<keyword evidence="2" id="KW-1185">Reference proteome</keyword>
<gene>
    <name evidence="1" type="ORF">AVEN_35933_1</name>
</gene>
<dbReference type="AlphaFoldDB" id="A0A4Y1ZPU9"/>
<dbReference type="EMBL" id="BGPR01076640">
    <property type="protein sequence ID" value="GBL61907.1"/>
    <property type="molecule type" value="Genomic_DNA"/>
</dbReference>
<reference evidence="1 2" key="1">
    <citation type="journal article" date="2019" name="Sci. Rep.">
        <title>Orb-weaving spider Araneus ventricosus genome elucidates the spidroin gene catalogue.</title>
        <authorList>
            <person name="Kono N."/>
            <person name="Nakamura H."/>
            <person name="Ohtoshi R."/>
            <person name="Moran D.A.P."/>
            <person name="Shinohara A."/>
            <person name="Yoshida Y."/>
            <person name="Fujiwara M."/>
            <person name="Mori M."/>
            <person name="Tomita M."/>
            <person name="Arakawa K."/>
        </authorList>
    </citation>
    <scope>NUCLEOTIDE SEQUENCE [LARGE SCALE GENOMIC DNA]</scope>
</reference>
<proteinExistence type="predicted"/>